<keyword evidence="5" id="KW-0333">Golgi apparatus</keyword>
<name>W3VMS7_MOEAP</name>
<proteinExistence type="inferred from homology"/>
<evidence type="ECO:0000259" key="6">
    <source>
        <dbReference type="Pfam" id="PF04129"/>
    </source>
</evidence>
<dbReference type="InterPro" id="IPR007258">
    <property type="entry name" value="Vps52"/>
</dbReference>
<dbReference type="GO" id="GO:0042147">
    <property type="term" value="P:retrograde transport, endosome to Golgi"/>
    <property type="evidence" value="ECO:0007669"/>
    <property type="project" value="TreeGrafter"/>
</dbReference>
<evidence type="ECO:0000256" key="3">
    <source>
        <dbReference type="ARBA" id="ARBA00022448"/>
    </source>
</evidence>
<comment type="similarity">
    <text evidence="2">Belongs to the VPS52 family.</text>
</comment>
<dbReference type="GO" id="GO:0000938">
    <property type="term" value="C:GARP complex"/>
    <property type="evidence" value="ECO:0007669"/>
    <property type="project" value="TreeGrafter"/>
</dbReference>
<dbReference type="PANTHER" id="PTHR14190">
    <property type="entry name" value="SUPPRESSOR OF ACTIN MUTATIONS 2/VACUOLAR PROTEIN SORTING 52"/>
    <property type="match status" value="1"/>
</dbReference>
<dbReference type="OrthoDB" id="19482at2759"/>
<dbReference type="InterPro" id="IPR048361">
    <property type="entry name" value="Vps52_C"/>
</dbReference>
<protein>
    <submittedName>
        <fullName evidence="8">Uncharacterized protein</fullName>
    </submittedName>
</protein>
<dbReference type="GO" id="GO:0032456">
    <property type="term" value="P:endocytic recycling"/>
    <property type="evidence" value="ECO:0007669"/>
    <property type="project" value="TreeGrafter"/>
</dbReference>
<dbReference type="AlphaFoldDB" id="W3VMS7"/>
<dbReference type="Pfam" id="PF20655">
    <property type="entry name" value="Vps52_C"/>
    <property type="match status" value="1"/>
</dbReference>
<accession>W3VMS7</accession>
<dbReference type="HOGENOM" id="CLU_029212_0_0_1"/>
<organism evidence="8 9">
    <name type="scientific">Moesziomyces aphidis</name>
    <name type="common">Pseudozyma aphidis</name>
    <dbReference type="NCBI Taxonomy" id="84754"/>
    <lineage>
        <taxon>Eukaryota</taxon>
        <taxon>Fungi</taxon>
        <taxon>Dikarya</taxon>
        <taxon>Basidiomycota</taxon>
        <taxon>Ustilaginomycotina</taxon>
        <taxon>Ustilaginomycetes</taxon>
        <taxon>Ustilaginales</taxon>
        <taxon>Ustilaginaceae</taxon>
        <taxon>Moesziomyces</taxon>
    </lineage>
</organism>
<feature type="domain" description="Vps52 C-terminal" evidence="7">
    <location>
        <begin position="376"/>
        <end position="414"/>
    </location>
</feature>
<evidence type="ECO:0000313" key="8">
    <source>
        <dbReference type="EMBL" id="ETS62780.1"/>
    </source>
</evidence>
<evidence type="ECO:0000256" key="4">
    <source>
        <dbReference type="ARBA" id="ARBA00022927"/>
    </source>
</evidence>
<dbReference type="EMBL" id="AWNI01000009">
    <property type="protein sequence ID" value="ETS62780.1"/>
    <property type="molecule type" value="Genomic_DNA"/>
</dbReference>
<evidence type="ECO:0000259" key="7">
    <source>
        <dbReference type="Pfam" id="PF20655"/>
    </source>
</evidence>
<dbReference type="PANTHER" id="PTHR14190:SF7">
    <property type="entry name" value="VACUOLAR PROTEIN SORTING-ASSOCIATED PROTEIN 52 HOMOLOG"/>
    <property type="match status" value="1"/>
</dbReference>
<dbReference type="GO" id="GO:0006896">
    <property type="term" value="P:Golgi to vacuole transport"/>
    <property type="evidence" value="ECO:0007669"/>
    <property type="project" value="TreeGrafter"/>
</dbReference>
<keyword evidence="3" id="KW-0813">Transport</keyword>
<evidence type="ECO:0000256" key="1">
    <source>
        <dbReference type="ARBA" id="ARBA00004601"/>
    </source>
</evidence>
<evidence type="ECO:0000256" key="5">
    <source>
        <dbReference type="ARBA" id="ARBA00023034"/>
    </source>
</evidence>
<gene>
    <name evidence="8" type="ORF">PaG_02523</name>
</gene>
<evidence type="ECO:0000313" key="9">
    <source>
        <dbReference type="Proteomes" id="UP000019462"/>
    </source>
</evidence>
<comment type="subcellular location">
    <subcellularLocation>
        <location evidence="1">Golgi apparatus</location>
        <location evidence="1">trans-Golgi network</location>
    </subcellularLocation>
</comment>
<dbReference type="InterPro" id="IPR048319">
    <property type="entry name" value="Vps52_CC"/>
</dbReference>
<feature type="domain" description="Vps52 coiled-coil" evidence="6">
    <location>
        <begin position="59"/>
        <end position="239"/>
    </location>
</feature>
<dbReference type="GO" id="GO:0005829">
    <property type="term" value="C:cytosol"/>
    <property type="evidence" value="ECO:0007669"/>
    <property type="project" value="GOC"/>
</dbReference>
<dbReference type="Proteomes" id="UP000019462">
    <property type="component" value="Unassembled WGS sequence"/>
</dbReference>
<evidence type="ECO:0000256" key="2">
    <source>
        <dbReference type="ARBA" id="ARBA00008180"/>
    </source>
</evidence>
<keyword evidence="9" id="KW-1185">Reference proteome</keyword>
<dbReference type="GO" id="GO:0015031">
    <property type="term" value="P:protein transport"/>
    <property type="evidence" value="ECO:0007669"/>
    <property type="project" value="UniProtKB-KW"/>
</dbReference>
<dbReference type="GO" id="GO:0019905">
    <property type="term" value="F:syntaxin binding"/>
    <property type="evidence" value="ECO:0007669"/>
    <property type="project" value="TreeGrafter"/>
</dbReference>
<comment type="caution">
    <text evidence="8">The sequence shown here is derived from an EMBL/GenBank/DDBJ whole genome shotgun (WGS) entry which is preliminary data.</text>
</comment>
<dbReference type="Pfam" id="PF04129">
    <property type="entry name" value="Vps52_CC"/>
    <property type="match status" value="1"/>
</dbReference>
<keyword evidence="4" id="KW-0653">Protein transport</keyword>
<sequence>MTVDDAQAERLVGQAAAAARLTSTTRTDIQSLYTQALDRRAEEDGERDARYTALAPTLVALSQQASTSKQLLGSLESFLSTFQSDLSTLSTHISALQATSHQIDSQLDATRDVELQLAAFLSDIALSPRIVDLFFDTDPESRPELWLKAVGQLERVLDATLPSATIELPGRKEPLVLGDVQAVREVRDVAEACKNVVAAKLRTYLTAPHAAIKASVTTNLQVVQTSVLLRQHRPLYGFLARQMPRVAIDVQRSYVGAARLYFETAFRRYTRSLGVIRKRWVETSTAATITEPPPAGADASANARAMSNALQASMSGVSKSAAVGMRAGGSTPTRGASQDSSAGDADAVSVDAWLFPASRLAYSRLDSGAATVLGYLADDSAFKACPENLFRSLSLVLVDNVCSEYTFIVRFFEAISSDDDRLLDPRPVGETPGVASVDSASAVEEDEVEASVVQLSRHEQAQLRGRGASEEVFRQIMEPAVTTWTTFIKSLLPSSSLTVSAYFALLSMVQLNDALLALVASRGCDNSLVTSAMMGFKLDSYPHLKRFLDDQITALTNPSQSASLWKTISMSTTSTADPQIIAVRYTSLFTKSLWILQNDDPAILSALQRLRAQLAQSLPTTPPLRDQAINILISSLESALPPSLASHPTAQNEFAFWNNILRP</sequence>
<reference evidence="8 9" key="1">
    <citation type="journal article" date="2014" name="Genome Announc.">
        <title>Genome sequence of the basidiomycetous fungus Pseudozyma aphidis DSM70725, an efficient producer of biosurfactant mannosylerythritol lipids.</title>
        <authorList>
            <person name="Lorenz S."/>
            <person name="Guenther M."/>
            <person name="Grumaz C."/>
            <person name="Rupp S."/>
            <person name="Zibek S."/>
            <person name="Sohn K."/>
        </authorList>
    </citation>
    <scope>NUCLEOTIDE SEQUENCE [LARGE SCALE GENOMIC DNA]</scope>
    <source>
        <strain evidence="9">ATCC 32657 / CBS 517.83 / DSM 70725 / JCM 10318 / NBRC 10182 / NRRL Y-7954 / St-0401</strain>
    </source>
</reference>